<protein>
    <submittedName>
        <fullName evidence="1">Uncharacterized protein</fullName>
    </submittedName>
</protein>
<dbReference type="AlphaFoldDB" id="A0A6C0EH66"/>
<dbReference type="EMBL" id="MN738854">
    <property type="protein sequence ID" value="QHT28288.1"/>
    <property type="molecule type" value="Genomic_DNA"/>
</dbReference>
<name>A0A6C0EH66_9ZZZZ</name>
<accession>A0A6C0EH66</accession>
<proteinExistence type="predicted"/>
<dbReference type="InterPro" id="IPR027417">
    <property type="entry name" value="P-loop_NTPase"/>
</dbReference>
<sequence>MQNDIIKNLISVPRSGQHMTEKAMRLYYKLLGKDYTYCEYYTCCQCRPCKKEPLAFQKNHDFNIGTENEIKINSDEKYVFIYRDNIVQQMEAHFRLILSESKKTPNSSVKIDYKKKINLFKFKKFVIQHANYYKQIYPKYLNYKENNILHVEYDNYIQNFTSVFKTILQLFNLPINEDYIRSVKNDIQPELFHKISSEDSYYSELNNFIQQQINKID</sequence>
<reference evidence="1" key="1">
    <citation type="journal article" date="2020" name="Nature">
        <title>Giant virus diversity and host interactions through global metagenomics.</title>
        <authorList>
            <person name="Schulz F."/>
            <person name="Roux S."/>
            <person name="Paez-Espino D."/>
            <person name="Jungbluth S."/>
            <person name="Walsh D.A."/>
            <person name="Denef V.J."/>
            <person name="McMahon K.D."/>
            <person name="Konstantinidis K.T."/>
            <person name="Eloe-Fadrosh E.A."/>
            <person name="Kyrpides N.C."/>
            <person name="Woyke T."/>
        </authorList>
    </citation>
    <scope>NUCLEOTIDE SEQUENCE</scope>
    <source>
        <strain evidence="1">GVMAG-M-3300001348-25</strain>
    </source>
</reference>
<evidence type="ECO:0000313" key="1">
    <source>
        <dbReference type="EMBL" id="QHT28288.1"/>
    </source>
</evidence>
<dbReference type="Gene3D" id="3.40.50.300">
    <property type="entry name" value="P-loop containing nucleotide triphosphate hydrolases"/>
    <property type="match status" value="1"/>
</dbReference>
<organism evidence="1">
    <name type="scientific">viral metagenome</name>
    <dbReference type="NCBI Taxonomy" id="1070528"/>
    <lineage>
        <taxon>unclassified sequences</taxon>
        <taxon>metagenomes</taxon>
        <taxon>organismal metagenomes</taxon>
    </lineage>
</organism>
<dbReference type="SUPFAM" id="SSF52540">
    <property type="entry name" value="P-loop containing nucleoside triphosphate hydrolases"/>
    <property type="match status" value="1"/>
</dbReference>